<evidence type="ECO:0000313" key="2">
    <source>
        <dbReference type="Proteomes" id="UP000663825"/>
    </source>
</evidence>
<dbReference type="EMBL" id="CAJNXB010002446">
    <property type="protein sequence ID" value="CAF3251797.1"/>
    <property type="molecule type" value="Genomic_DNA"/>
</dbReference>
<protein>
    <submittedName>
        <fullName evidence="1">Uncharacterized protein</fullName>
    </submittedName>
</protein>
<proteinExistence type="predicted"/>
<comment type="caution">
    <text evidence="1">The sequence shown here is derived from an EMBL/GenBank/DDBJ whole genome shotgun (WGS) entry which is preliminary data.</text>
</comment>
<dbReference type="AlphaFoldDB" id="A0A817RKJ2"/>
<evidence type="ECO:0000313" key="1">
    <source>
        <dbReference type="EMBL" id="CAF3251797.1"/>
    </source>
</evidence>
<sequence>MSNSFAEQLSNVKLKPSKDKTKDFSDPKLAGETSLYYSSYCQNKLTWKNGKSLYATYLTINSTTGIKTLKGSALHQQNILVRTLEPARHSLKLTNTHSPKSISLHDNEQSLTGKSTIATPSTIHESDEGIVENNSDDDEDAARSSSLIVTTYASLRSTIRRTTVTSLTSAISLTGSSNMIENNLNGQQLIHSTNRNNNNGINSTIAMNTMSMIDTFMTTSDDSFRISHIHQNFSFCRR</sequence>
<reference evidence="1" key="1">
    <citation type="submission" date="2021-02" db="EMBL/GenBank/DDBJ databases">
        <authorList>
            <person name="Nowell W R."/>
        </authorList>
    </citation>
    <scope>NUCLEOTIDE SEQUENCE</scope>
</reference>
<dbReference type="Proteomes" id="UP000663825">
    <property type="component" value="Unassembled WGS sequence"/>
</dbReference>
<organism evidence="1 2">
    <name type="scientific">Rotaria socialis</name>
    <dbReference type="NCBI Taxonomy" id="392032"/>
    <lineage>
        <taxon>Eukaryota</taxon>
        <taxon>Metazoa</taxon>
        <taxon>Spiralia</taxon>
        <taxon>Gnathifera</taxon>
        <taxon>Rotifera</taxon>
        <taxon>Eurotatoria</taxon>
        <taxon>Bdelloidea</taxon>
        <taxon>Philodinida</taxon>
        <taxon>Philodinidae</taxon>
        <taxon>Rotaria</taxon>
    </lineage>
</organism>
<name>A0A817RKJ2_9BILA</name>
<gene>
    <name evidence="1" type="ORF">TIS948_LOCUS15256</name>
</gene>
<accession>A0A817RKJ2</accession>